<dbReference type="EMBL" id="HACG01040462">
    <property type="protein sequence ID" value="CEK87327.1"/>
    <property type="molecule type" value="Transcribed_RNA"/>
</dbReference>
<organism evidence="1">
    <name type="scientific">Arion vulgaris</name>
    <dbReference type="NCBI Taxonomy" id="1028688"/>
    <lineage>
        <taxon>Eukaryota</taxon>
        <taxon>Metazoa</taxon>
        <taxon>Spiralia</taxon>
        <taxon>Lophotrochozoa</taxon>
        <taxon>Mollusca</taxon>
        <taxon>Gastropoda</taxon>
        <taxon>Heterobranchia</taxon>
        <taxon>Euthyneura</taxon>
        <taxon>Panpulmonata</taxon>
        <taxon>Eupulmonata</taxon>
        <taxon>Stylommatophora</taxon>
        <taxon>Helicina</taxon>
        <taxon>Arionoidea</taxon>
        <taxon>Arionidae</taxon>
        <taxon>Arion</taxon>
    </lineage>
</organism>
<evidence type="ECO:0000313" key="1">
    <source>
        <dbReference type="EMBL" id="CEK87327.1"/>
    </source>
</evidence>
<dbReference type="AlphaFoldDB" id="A0A0B7B385"/>
<protein>
    <submittedName>
        <fullName evidence="1">Uncharacterized protein</fullName>
    </submittedName>
</protein>
<proteinExistence type="predicted"/>
<gene>
    <name evidence="1" type="primary">ORF158614</name>
</gene>
<accession>A0A0B7B385</accession>
<sequence>MFLKSDHSAYFFVHSCANLLYSERFVLNVLAISGTNGSSGFGSVSSEQMERSTFDMVRAGDHWLLRISKHMLPLLLIFG</sequence>
<name>A0A0B7B385_9EUPU</name>
<reference evidence="1" key="1">
    <citation type="submission" date="2014-12" db="EMBL/GenBank/DDBJ databases">
        <title>Insight into the proteome of Arion vulgaris.</title>
        <authorList>
            <person name="Aradska J."/>
            <person name="Bulat T."/>
            <person name="Smidak R."/>
            <person name="Sarate P."/>
            <person name="Gangsoo J."/>
            <person name="Sialana F."/>
            <person name="Bilban M."/>
            <person name="Lubec G."/>
        </authorList>
    </citation>
    <scope>NUCLEOTIDE SEQUENCE</scope>
    <source>
        <tissue evidence="1">Skin</tissue>
    </source>
</reference>